<gene>
    <name evidence="3" type="ORF">VFH_U033240</name>
</gene>
<evidence type="ECO:0000256" key="1">
    <source>
        <dbReference type="SAM" id="Phobius"/>
    </source>
</evidence>
<keyword evidence="4" id="KW-1185">Reference proteome</keyword>
<dbReference type="PANTHER" id="PTHR31635">
    <property type="entry name" value="REVERSE TRANSCRIPTASE DOMAIN-CONTAINING PROTEIN-RELATED"/>
    <property type="match status" value="1"/>
</dbReference>
<evidence type="ECO:0000313" key="3">
    <source>
        <dbReference type="EMBL" id="CAI8583566.1"/>
    </source>
</evidence>
<evidence type="ECO:0000259" key="2">
    <source>
        <dbReference type="Pfam" id="PF00078"/>
    </source>
</evidence>
<feature type="domain" description="Reverse transcriptase" evidence="2">
    <location>
        <begin position="38"/>
        <end position="130"/>
    </location>
</feature>
<dbReference type="Pfam" id="PF00078">
    <property type="entry name" value="RVT_1"/>
    <property type="match status" value="1"/>
</dbReference>
<feature type="transmembrane region" description="Helical" evidence="1">
    <location>
        <begin position="12"/>
        <end position="34"/>
    </location>
</feature>
<sequence length="133" mass="14790">MVDVIKQDVSNVIIQFFTTGWVLPGFNANSIILIPKVKRADSLDLFRPIAILNFKFKIISKILAEILASIMSLLVSQEQRGFIHGRHIHDSIGLASEAVNLLGSKAWCGNIALKVDISKAFDILNLYFPLKVL</sequence>
<dbReference type="InterPro" id="IPR000477">
    <property type="entry name" value="RT_dom"/>
</dbReference>
<organism evidence="3 4">
    <name type="scientific">Vicia faba</name>
    <name type="common">Broad bean</name>
    <name type="synonym">Faba vulgaris</name>
    <dbReference type="NCBI Taxonomy" id="3906"/>
    <lineage>
        <taxon>Eukaryota</taxon>
        <taxon>Viridiplantae</taxon>
        <taxon>Streptophyta</taxon>
        <taxon>Embryophyta</taxon>
        <taxon>Tracheophyta</taxon>
        <taxon>Spermatophyta</taxon>
        <taxon>Magnoliopsida</taxon>
        <taxon>eudicotyledons</taxon>
        <taxon>Gunneridae</taxon>
        <taxon>Pentapetalae</taxon>
        <taxon>rosids</taxon>
        <taxon>fabids</taxon>
        <taxon>Fabales</taxon>
        <taxon>Fabaceae</taxon>
        <taxon>Papilionoideae</taxon>
        <taxon>50 kb inversion clade</taxon>
        <taxon>NPAAA clade</taxon>
        <taxon>Hologalegina</taxon>
        <taxon>IRL clade</taxon>
        <taxon>Fabeae</taxon>
        <taxon>Vicia</taxon>
    </lineage>
</organism>
<evidence type="ECO:0000313" key="4">
    <source>
        <dbReference type="Proteomes" id="UP001157006"/>
    </source>
</evidence>
<dbReference type="EMBL" id="CATIWC010000810">
    <property type="protein sequence ID" value="CAI8583566.1"/>
    <property type="molecule type" value="Genomic_DNA"/>
</dbReference>
<dbReference type="AlphaFoldDB" id="A0AAV0YC74"/>
<dbReference type="PANTHER" id="PTHR31635:SF196">
    <property type="entry name" value="REVERSE TRANSCRIPTASE DOMAIN-CONTAINING PROTEIN-RELATED"/>
    <property type="match status" value="1"/>
</dbReference>
<name>A0AAV0YC74_VICFA</name>
<keyword evidence="1" id="KW-1133">Transmembrane helix</keyword>
<comment type="caution">
    <text evidence="3">The sequence shown here is derived from an EMBL/GenBank/DDBJ whole genome shotgun (WGS) entry which is preliminary data.</text>
</comment>
<accession>A0AAV0YC74</accession>
<protein>
    <recommendedName>
        <fullName evidence="2">Reverse transcriptase domain-containing protein</fullName>
    </recommendedName>
</protein>
<keyword evidence="1" id="KW-0812">Transmembrane</keyword>
<dbReference type="Proteomes" id="UP001157006">
    <property type="component" value="Unassembled WGS sequence"/>
</dbReference>
<keyword evidence="1" id="KW-0472">Membrane</keyword>
<reference evidence="3 4" key="1">
    <citation type="submission" date="2023-01" db="EMBL/GenBank/DDBJ databases">
        <authorList>
            <person name="Kreplak J."/>
        </authorList>
    </citation>
    <scope>NUCLEOTIDE SEQUENCE [LARGE SCALE GENOMIC DNA]</scope>
</reference>
<proteinExistence type="predicted"/>